<reference evidence="2" key="2">
    <citation type="submission" date="2022-01" db="EMBL/GenBank/DDBJ databases">
        <authorList>
            <person name="Yamashiro T."/>
            <person name="Shiraishi A."/>
            <person name="Satake H."/>
            <person name="Nakayama K."/>
        </authorList>
    </citation>
    <scope>NUCLEOTIDE SEQUENCE</scope>
</reference>
<evidence type="ECO:0000313" key="2">
    <source>
        <dbReference type="EMBL" id="GJT00031.1"/>
    </source>
</evidence>
<gene>
    <name evidence="2" type="ORF">Tco_0821200</name>
</gene>
<organism evidence="2 3">
    <name type="scientific">Tanacetum coccineum</name>
    <dbReference type="NCBI Taxonomy" id="301880"/>
    <lineage>
        <taxon>Eukaryota</taxon>
        <taxon>Viridiplantae</taxon>
        <taxon>Streptophyta</taxon>
        <taxon>Embryophyta</taxon>
        <taxon>Tracheophyta</taxon>
        <taxon>Spermatophyta</taxon>
        <taxon>Magnoliopsida</taxon>
        <taxon>eudicotyledons</taxon>
        <taxon>Gunneridae</taxon>
        <taxon>Pentapetalae</taxon>
        <taxon>asterids</taxon>
        <taxon>campanulids</taxon>
        <taxon>Asterales</taxon>
        <taxon>Asteraceae</taxon>
        <taxon>Asteroideae</taxon>
        <taxon>Anthemideae</taxon>
        <taxon>Anthemidinae</taxon>
        <taxon>Tanacetum</taxon>
    </lineage>
</organism>
<reference evidence="2" key="1">
    <citation type="journal article" date="2022" name="Int. J. Mol. Sci.">
        <title>Draft Genome of Tanacetum Coccineum: Genomic Comparison of Closely Related Tanacetum-Family Plants.</title>
        <authorList>
            <person name="Yamashiro T."/>
            <person name="Shiraishi A."/>
            <person name="Nakayama K."/>
            <person name="Satake H."/>
        </authorList>
    </citation>
    <scope>NUCLEOTIDE SEQUENCE</scope>
</reference>
<keyword evidence="3" id="KW-1185">Reference proteome</keyword>
<dbReference type="Proteomes" id="UP001151760">
    <property type="component" value="Unassembled WGS sequence"/>
</dbReference>
<evidence type="ECO:0000256" key="1">
    <source>
        <dbReference type="SAM" id="MobiDB-lite"/>
    </source>
</evidence>
<protein>
    <submittedName>
        <fullName evidence="2">Uncharacterized protein</fullName>
    </submittedName>
</protein>
<name>A0ABQ5AFT8_9ASTR</name>
<proteinExistence type="predicted"/>
<dbReference type="EMBL" id="BQNB010012164">
    <property type="protein sequence ID" value="GJT00031.1"/>
    <property type="molecule type" value="Genomic_DNA"/>
</dbReference>
<feature type="compositionally biased region" description="Low complexity" evidence="1">
    <location>
        <begin position="1"/>
        <end position="14"/>
    </location>
</feature>
<accession>A0ABQ5AFT8</accession>
<comment type="caution">
    <text evidence="2">The sequence shown here is derived from an EMBL/GenBank/DDBJ whole genome shotgun (WGS) entry which is preliminary data.</text>
</comment>
<sequence>MVDDSVPNDSNDPPSGEDRLQLNELMDLCLSARVISSDDEEPDLEIQDDKFTHGRRIVDLDEDKEVTLVDEV</sequence>
<evidence type="ECO:0000313" key="3">
    <source>
        <dbReference type="Proteomes" id="UP001151760"/>
    </source>
</evidence>
<feature type="region of interest" description="Disordered" evidence="1">
    <location>
        <begin position="1"/>
        <end position="20"/>
    </location>
</feature>